<accession>A0ABU0DZ20</accession>
<proteinExistence type="predicted"/>
<evidence type="ECO:0000313" key="3">
    <source>
        <dbReference type="Proteomes" id="UP001230220"/>
    </source>
</evidence>
<dbReference type="InterPro" id="IPR029044">
    <property type="entry name" value="Nucleotide-diphossugar_trans"/>
</dbReference>
<dbReference type="EMBL" id="JAUSUR010000001">
    <property type="protein sequence ID" value="MDQ0359790.1"/>
    <property type="molecule type" value="Genomic_DNA"/>
</dbReference>
<dbReference type="InterPro" id="IPR001173">
    <property type="entry name" value="Glyco_trans_2-like"/>
</dbReference>
<feature type="domain" description="Glycosyltransferase 2-like" evidence="1">
    <location>
        <begin position="5"/>
        <end position="136"/>
    </location>
</feature>
<dbReference type="Gene3D" id="3.90.550.10">
    <property type="entry name" value="Spore Coat Polysaccharide Biosynthesis Protein SpsA, Chain A"/>
    <property type="match status" value="1"/>
</dbReference>
<organism evidence="2 3">
    <name type="scientific">Breznakia pachnodae</name>
    <dbReference type="NCBI Taxonomy" id="265178"/>
    <lineage>
        <taxon>Bacteria</taxon>
        <taxon>Bacillati</taxon>
        <taxon>Bacillota</taxon>
        <taxon>Erysipelotrichia</taxon>
        <taxon>Erysipelotrichales</taxon>
        <taxon>Erysipelotrichaceae</taxon>
        <taxon>Breznakia</taxon>
    </lineage>
</organism>
<evidence type="ECO:0000259" key="1">
    <source>
        <dbReference type="Pfam" id="PF00535"/>
    </source>
</evidence>
<dbReference type="SUPFAM" id="SSF53448">
    <property type="entry name" value="Nucleotide-diphospho-sugar transferases"/>
    <property type="match status" value="1"/>
</dbReference>
<gene>
    <name evidence="2" type="ORF">J2S15_000521</name>
</gene>
<evidence type="ECO:0000313" key="2">
    <source>
        <dbReference type="EMBL" id="MDQ0359790.1"/>
    </source>
</evidence>
<protein>
    <submittedName>
        <fullName evidence="2">Glycosyltransferase involved in cell wall biosynthesis</fullName>
    </submittedName>
</protein>
<dbReference type="Proteomes" id="UP001230220">
    <property type="component" value="Unassembled WGS sequence"/>
</dbReference>
<dbReference type="RefSeq" id="WP_307405192.1">
    <property type="nucleotide sequence ID" value="NZ_JAUSUR010000001.1"/>
</dbReference>
<sequence>MKHTFVVLAYKESKYLEMCIQSVMNQTHSSEVMIATSTPNAFIDKMATKYNLSVVINEGKKGIGYDFDFALHAAEGLVTIAHQDDVYEKTYAQKMVEAYNKNQNAIILFSDYYEIRDNQKVETNTNLKIKRILLFPLRLQSWAGSRFIKRSALRLGNAICCPAVTFNTKQITSEKVFASDFQCNIDWNGWENLSNQKGKFIFISEKLMGHRIHVESTTTEIINDNIRTKEDYIMLKRFWPSFIARAINKFYKNAEKSNQE</sequence>
<dbReference type="CDD" id="cd00761">
    <property type="entry name" value="Glyco_tranf_GTA_type"/>
    <property type="match status" value="1"/>
</dbReference>
<keyword evidence="3" id="KW-1185">Reference proteome</keyword>
<reference evidence="2 3" key="1">
    <citation type="submission" date="2023-07" db="EMBL/GenBank/DDBJ databases">
        <title>Genomic Encyclopedia of Type Strains, Phase IV (KMG-IV): sequencing the most valuable type-strain genomes for metagenomic binning, comparative biology and taxonomic classification.</title>
        <authorList>
            <person name="Goeker M."/>
        </authorList>
    </citation>
    <scope>NUCLEOTIDE SEQUENCE [LARGE SCALE GENOMIC DNA]</scope>
    <source>
        <strain evidence="2 3">DSM 16784</strain>
    </source>
</reference>
<dbReference type="Pfam" id="PF00535">
    <property type="entry name" value="Glycos_transf_2"/>
    <property type="match status" value="1"/>
</dbReference>
<name>A0ABU0DZ20_9FIRM</name>
<comment type="caution">
    <text evidence="2">The sequence shown here is derived from an EMBL/GenBank/DDBJ whole genome shotgun (WGS) entry which is preliminary data.</text>
</comment>